<dbReference type="Gene3D" id="3.40.50.10320">
    <property type="entry name" value="LmbE-like"/>
    <property type="match status" value="1"/>
</dbReference>
<dbReference type="Pfam" id="PF02585">
    <property type="entry name" value="PIG-L"/>
    <property type="match status" value="1"/>
</dbReference>
<dbReference type="EMBL" id="JBJYXY010000001">
    <property type="protein sequence ID" value="MFN2976809.1"/>
    <property type="molecule type" value="Genomic_DNA"/>
</dbReference>
<reference evidence="1 2" key="1">
    <citation type="submission" date="2024-12" db="EMBL/GenBank/DDBJ databases">
        <authorList>
            <person name="Lee Y."/>
        </authorList>
    </citation>
    <scope>NUCLEOTIDE SEQUENCE [LARGE SCALE GENOMIC DNA]</scope>
    <source>
        <strain evidence="1 2">03SUJ4</strain>
    </source>
</reference>
<evidence type="ECO:0000313" key="1">
    <source>
        <dbReference type="EMBL" id="MFN2976809.1"/>
    </source>
</evidence>
<dbReference type="InterPro" id="IPR024078">
    <property type="entry name" value="LmbE-like_dom_sf"/>
</dbReference>
<comment type="caution">
    <text evidence="1">The sequence shown here is derived from an EMBL/GenBank/DDBJ whole genome shotgun (WGS) entry which is preliminary data.</text>
</comment>
<dbReference type="InterPro" id="IPR003737">
    <property type="entry name" value="GlcNAc_PI_deacetylase-related"/>
</dbReference>
<organism evidence="1 2">
    <name type="scientific">Terriglobus aquaticus</name>
    <dbReference type="NCBI Taxonomy" id="940139"/>
    <lineage>
        <taxon>Bacteria</taxon>
        <taxon>Pseudomonadati</taxon>
        <taxon>Acidobacteriota</taxon>
        <taxon>Terriglobia</taxon>
        <taxon>Terriglobales</taxon>
        <taxon>Acidobacteriaceae</taxon>
        <taxon>Terriglobus</taxon>
    </lineage>
</organism>
<accession>A0ABW9KQL8</accession>
<dbReference type="SUPFAM" id="SSF102588">
    <property type="entry name" value="LmbE-like"/>
    <property type="match status" value="1"/>
</dbReference>
<dbReference type="RefSeq" id="WP_263415004.1">
    <property type="nucleotide sequence ID" value="NZ_BAABBH010000001.1"/>
</dbReference>
<keyword evidence="2" id="KW-1185">Reference proteome</keyword>
<proteinExistence type="predicted"/>
<evidence type="ECO:0000313" key="2">
    <source>
        <dbReference type="Proteomes" id="UP001634747"/>
    </source>
</evidence>
<protein>
    <submittedName>
        <fullName evidence="1">PIG-L family deacetylase</fullName>
    </submittedName>
</protein>
<name>A0ABW9KQL8_9BACT</name>
<dbReference type="Proteomes" id="UP001634747">
    <property type="component" value="Unassembled WGS sequence"/>
</dbReference>
<sequence>MHVTILSPHRDDAAFSCGLTMLALLRAGARLTVLNVFTRSDYAVDLRTVDTALPLVDAVSRARRLEDERFLADVAAMAGREPGSVILQDLGDLDAPLRLSVRTEAVLEAPLTADEVQEQATHLAGRLTSGPEPDLLFAPLALGDHIDHRISREASRLACVAERLCFYEDLPYAARLSSTERKEQTIYAISSNSASLFSGWRLQIPEGRHLKSRFAKHYPSQIAPEVAEEMGLYAGEGCEDGAGAERWWAMPPAGTRVARLLQQCAAPGTLFEEQR</sequence>
<gene>
    <name evidence="1" type="ORF">ACK2TP_13650</name>
</gene>